<proteinExistence type="predicted"/>
<evidence type="ECO:0000313" key="3">
    <source>
        <dbReference type="EMBL" id="MFC4873304.1"/>
    </source>
</evidence>
<feature type="domain" description="ASPIC/UnbV" evidence="2">
    <location>
        <begin position="518"/>
        <end position="585"/>
    </location>
</feature>
<keyword evidence="4" id="KW-1185">Reference proteome</keyword>
<reference evidence="4" key="1">
    <citation type="journal article" date="2019" name="Int. J. Syst. Evol. Microbiol.">
        <title>The Global Catalogue of Microorganisms (GCM) 10K type strain sequencing project: providing services to taxonomists for standard genome sequencing and annotation.</title>
        <authorList>
            <consortium name="The Broad Institute Genomics Platform"/>
            <consortium name="The Broad Institute Genome Sequencing Center for Infectious Disease"/>
            <person name="Wu L."/>
            <person name="Ma J."/>
        </authorList>
    </citation>
    <scope>NUCLEOTIDE SEQUENCE [LARGE SCALE GENOMIC DNA]</scope>
    <source>
        <strain evidence="4">CGMCC 4.7466</strain>
    </source>
</reference>
<dbReference type="PANTHER" id="PTHR16026">
    <property type="entry name" value="CARTILAGE ACIDIC PROTEIN 1"/>
    <property type="match status" value="1"/>
</dbReference>
<sequence length="1173" mass="129618">MKKMECKYWMFFSVILMIGCKPSAPSALFESMEPEATGIDFNNAITETDSFNILTEEYIFNGGGVAVGDFNLDGKPDLFFTGNQVANKLYLNLGGMKFEDVSQPAGIEVADKWCTGVVVVDINDDGLPDIYVCAAMNTQNRNNLLFVHQGLNDKGIPVFEEQAAAFGLAEAGNSMAATFFDYDRDGLLDLYVLNNEQSNILPGNYREKITDGSAINNDQLYRNNGDGTFTNVTQEAGINIEGFGLGVAIADFNLDGWPDIYICNDYLTNDLLYINNGDGTFSNQIKDLIRHQSMFSMGVDVADFNNDGLTDIITLDMLGETNYRKKTTIGGETYARYINNDRWGYEYQHVRNMLQLNNGSGVPFSEMGMMAGVYQTDWSWSPLFMDVDNDGFKDLIVTNGFPRDITDKDFADYRADVGNVATIKQLLDSIPIVKIPNYAFKNNGDLSFTDSGEEWGLNLPSFSNGAVYVDLDGDGDLDYVVNNINDRAFVFRNRLNDNEQQSNFLRIKLNGPQHNKAGIGTKLVLEDHDGWIQYLEQYVARGYMSSVEEIAHFGLGRAEKLNVLKILWPDGKYQEIASPPINTVLEIDYSDAKETVEGREFLFSGIAPRNLLQEVSEMMGLVYTHQEDNKIDFNLQRTIPHKLTQFGPGLAVGDINGDGLDDLMIGGAAGYAPQVFLQQQDGSFSDHLAFKPEEILPYEDMGLLFLDIDNDGDLDLYAVSGSNEFKAGSPEYKDRIYINDGKGNFSFAPDAIPEIASSGTTVRAADIDGDGLLDLFVGGRTPVGQYPYPDKSYLLKNDGGVFRDVTDEWAPGLRNIGMVTDAIWTDFDGDGKVDLIVVGDYMPITPFKNTGGRLEKSSETGIENHTGWWNSIVAGDFDGDGDIDYIVGNMGHNNLWKPSPERPVTVIAKDFDNNGSVDPVTFAHFKNDIGSYEAFPVHFWNELYGQSTLFRRKFDRYKSYARSTMATLLTEEERNGALMLEGNYPSSSYLENLGNGKFKLHPLPSEVQMAPVNGMVVDDINGDGHLDVLLVGNDYGNEIFVGRLDALTGGVLLGDGKGGFLPMGSAESGFLVPGDAKALVCLHHETKGVVYIASQNRGPLRTFALAHPGENPGHYRVPPQVSKVVFELETGKTRSAEVYYGSGFLSQSSRMVRRPNGVKSTRLYDFQGNEVGL</sequence>
<dbReference type="InterPro" id="IPR013517">
    <property type="entry name" value="FG-GAP"/>
</dbReference>
<dbReference type="Proteomes" id="UP001595818">
    <property type="component" value="Unassembled WGS sequence"/>
</dbReference>
<dbReference type="InterPro" id="IPR027039">
    <property type="entry name" value="Crtac1"/>
</dbReference>
<organism evidence="3 4">
    <name type="scientific">Negadavirga shengliensis</name>
    <dbReference type="NCBI Taxonomy" id="1389218"/>
    <lineage>
        <taxon>Bacteria</taxon>
        <taxon>Pseudomonadati</taxon>
        <taxon>Bacteroidota</taxon>
        <taxon>Cytophagia</taxon>
        <taxon>Cytophagales</taxon>
        <taxon>Cyclobacteriaceae</taxon>
        <taxon>Negadavirga</taxon>
    </lineage>
</organism>
<comment type="caution">
    <text evidence="3">The sequence shown here is derived from an EMBL/GenBank/DDBJ whole genome shotgun (WGS) entry which is preliminary data.</text>
</comment>
<evidence type="ECO:0000259" key="2">
    <source>
        <dbReference type="Pfam" id="PF07593"/>
    </source>
</evidence>
<evidence type="ECO:0000313" key="4">
    <source>
        <dbReference type="Proteomes" id="UP001595818"/>
    </source>
</evidence>
<dbReference type="Pfam" id="PF07593">
    <property type="entry name" value="UnbV_ASPIC"/>
    <property type="match status" value="1"/>
</dbReference>
<dbReference type="RefSeq" id="WP_377066025.1">
    <property type="nucleotide sequence ID" value="NZ_JBHSJJ010000010.1"/>
</dbReference>
<evidence type="ECO:0000256" key="1">
    <source>
        <dbReference type="ARBA" id="ARBA00022729"/>
    </source>
</evidence>
<dbReference type="Gene3D" id="2.130.10.130">
    <property type="entry name" value="Integrin alpha, N-terminal"/>
    <property type="match status" value="3"/>
</dbReference>
<keyword evidence="1" id="KW-0732">Signal</keyword>
<dbReference type="InterPro" id="IPR011519">
    <property type="entry name" value="UnbV_ASPIC"/>
</dbReference>
<dbReference type="SUPFAM" id="SSF69318">
    <property type="entry name" value="Integrin alpha N-terminal domain"/>
    <property type="match status" value="3"/>
</dbReference>
<gene>
    <name evidence="3" type="ORF">ACFPFU_16505</name>
</gene>
<dbReference type="EMBL" id="JBHSJJ010000010">
    <property type="protein sequence ID" value="MFC4873304.1"/>
    <property type="molecule type" value="Genomic_DNA"/>
</dbReference>
<dbReference type="InterPro" id="IPR028994">
    <property type="entry name" value="Integrin_alpha_N"/>
</dbReference>
<dbReference type="Pfam" id="PF13517">
    <property type="entry name" value="FG-GAP_3"/>
    <property type="match status" value="5"/>
</dbReference>
<accession>A0ABV9T3V8</accession>
<protein>
    <submittedName>
        <fullName evidence="3">VCBS repeat-containing protein</fullName>
    </submittedName>
</protein>
<name>A0ABV9T3V8_9BACT</name>
<dbReference type="PANTHER" id="PTHR16026:SF0">
    <property type="entry name" value="CARTILAGE ACIDIC PROTEIN 1"/>
    <property type="match status" value="1"/>
</dbReference>
<dbReference type="PROSITE" id="PS51257">
    <property type="entry name" value="PROKAR_LIPOPROTEIN"/>
    <property type="match status" value="1"/>
</dbReference>